<dbReference type="Pfam" id="PF03073">
    <property type="entry name" value="TspO_MBR"/>
    <property type="match status" value="1"/>
</dbReference>
<keyword evidence="5 6" id="KW-0472">Membrane</keyword>
<evidence type="ECO:0000313" key="8">
    <source>
        <dbReference type="Proteomes" id="UP000242949"/>
    </source>
</evidence>
<feature type="transmembrane region" description="Helical" evidence="6">
    <location>
        <begin position="45"/>
        <end position="64"/>
    </location>
</feature>
<feature type="transmembrane region" description="Helical" evidence="6">
    <location>
        <begin position="76"/>
        <end position="97"/>
    </location>
</feature>
<dbReference type="Proteomes" id="UP000242949">
    <property type="component" value="Unassembled WGS sequence"/>
</dbReference>
<dbReference type="InterPro" id="IPR038330">
    <property type="entry name" value="TspO/MBR-related_sf"/>
</dbReference>
<feature type="transmembrane region" description="Helical" evidence="6">
    <location>
        <begin position="193"/>
        <end position="210"/>
    </location>
</feature>
<dbReference type="Gene3D" id="1.20.1260.100">
    <property type="entry name" value="TspO/MBR protein"/>
    <property type="match status" value="1"/>
</dbReference>
<proteinExistence type="inferred from homology"/>
<dbReference type="STRING" id="1612202.SAMN05421734_101234"/>
<organism evidence="7 8">
    <name type="scientific">Pelagirhabdus alkalitolerans</name>
    <dbReference type="NCBI Taxonomy" id="1612202"/>
    <lineage>
        <taxon>Bacteria</taxon>
        <taxon>Bacillati</taxon>
        <taxon>Bacillota</taxon>
        <taxon>Bacilli</taxon>
        <taxon>Bacillales</taxon>
        <taxon>Bacillaceae</taxon>
        <taxon>Pelagirhabdus</taxon>
    </lineage>
</organism>
<protein>
    <submittedName>
        <fullName evidence="7">TspO and MBR related proteins</fullName>
    </submittedName>
</protein>
<keyword evidence="3 6" id="KW-0812">Transmembrane</keyword>
<feature type="transmembrane region" description="Helical" evidence="6">
    <location>
        <begin position="169"/>
        <end position="186"/>
    </location>
</feature>
<dbReference type="PANTHER" id="PTHR33802:SF1">
    <property type="entry name" value="XK-RELATED PROTEIN"/>
    <property type="match status" value="1"/>
</dbReference>
<dbReference type="GO" id="GO:0016020">
    <property type="term" value="C:membrane"/>
    <property type="evidence" value="ECO:0007669"/>
    <property type="project" value="UniProtKB-SubCell"/>
</dbReference>
<dbReference type="InterPro" id="IPR004307">
    <property type="entry name" value="TspO_MBR"/>
</dbReference>
<gene>
    <name evidence="7" type="ORF">SAMN05421734_101234</name>
</gene>
<feature type="transmembrane region" description="Helical" evidence="6">
    <location>
        <begin position="216"/>
        <end position="235"/>
    </location>
</feature>
<dbReference type="OrthoDB" id="5189031at2"/>
<comment type="similarity">
    <text evidence="2">Belongs to the TspO/BZRP family.</text>
</comment>
<accession>A0A1G6GLB4</accession>
<evidence type="ECO:0000256" key="6">
    <source>
        <dbReference type="SAM" id="Phobius"/>
    </source>
</evidence>
<reference evidence="8" key="1">
    <citation type="submission" date="2016-09" db="EMBL/GenBank/DDBJ databases">
        <authorList>
            <person name="Varghese N."/>
            <person name="Submissions S."/>
        </authorList>
    </citation>
    <scope>NUCLEOTIDE SEQUENCE [LARGE SCALE GENOMIC DNA]</scope>
    <source>
        <strain evidence="8">S5</strain>
    </source>
</reference>
<keyword evidence="8" id="KW-1185">Reference proteome</keyword>
<dbReference type="EMBL" id="FMYI01000001">
    <property type="protein sequence ID" value="SDB82643.1"/>
    <property type="molecule type" value="Genomic_DNA"/>
</dbReference>
<evidence type="ECO:0000256" key="3">
    <source>
        <dbReference type="ARBA" id="ARBA00022692"/>
    </source>
</evidence>
<comment type="subcellular location">
    <subcellularLocation>
        <location evidence="1">Membrane</location>
        <topology evidence="1">Multi-pass membrane protein</topology>
    </subcellularLocation>
</comment>
<evidence type="ECO:0000256" key="5">
    <source>
        <dbReference type="ARBA" id="ARBA00023136"/>
    </source>
</evidence>
<sequence>MQKFWINLGTLLAVIVVNALANILPINGLQTGEISDLQNVLFTPAGYVFSIWSLIYILLIVWVLRQWPEHRRDLGIYVHTHTLFWLSNILNIAWILLWHYQLFLGSVIVMIALLLTLITLYKIIQKRALSKLDLWPFSVYLGWISVATIANIAYYLTYIGWGGFGISDVVWTILLLIVALLLATWFRYTQNDLVYPLVFIWAIIGIAVRNQAEAPIVASAAYVVVGVLVVMMFIARKHKEVER</sequence>
<feature type="transmembrane region" description="Helical" evidence="6">
    <location>
        <begin position="103"/>
        <end position="123"/>
    </location>
</feature>
<dbReference type="RefSeq" id="WP_090792042.1">
    <property type="nucleotide sequence ID" value="NZ_FMYI01000001.1"/>
</dbReference>
<evidence type="ECO:0000256" key="2">
    <source>
        <dbReference type="ARBA" id="ARBA00007524"/>
    </source>
</evidence>
<name>A0A1G6GLB4_9BACI</name>
<keyword evidence="4 6" id="KW-1133">Transmembrane helix</keyword>
<feature type="transmembrane region" description="Helical" evidence="6">
    <location>
        <begin position="135"/>
        <end position="157"/>
    </location>
</feature>
<evidence type="ECO:0000313" key="7">
    <source>
        <dbReference type="EMBL" id="SDB82643.1"/>
    </source>
</evidence>
<evidence type="ECO:0000256" key="1">
    <source>
        <dbReference type="ARBA" id="ARBA00004141"/>
    </source>
</evidence>
<evidence type="ECO:0000256" key="4">
    <source>
        <dbReference type="ARBA" id="ARBA00022989"/>
    </source>
</evidence>
<dbReference type="AlphaFoldDB" id="A0A1G6GLB4"/>
<dbReference type="PANTHER" id="PTHR33802">
    <property type="entry name" value="SI:CH211-161H7.5-RELATED"/>
    <property type="match status" value="1"/>
</dbReference>